<keyword evidence="3 7" id="KW-0812">Transmembrane</keyword>
<dbReference type="Gene3D" id="3.50.4.10">
    <property type="entry name" value="Hepatocyte Growth Factor"/>
    <property type="match status" value="1"/>
</dbReference>
<sequence length="562" mass="63181">MSDSLRMQRLTGSHVTLAYKDEDEEDRDAHQQTSLLPSSSLVRQTSKERSCACLKRIIVVLSIIAICVGAFEIAFNGKEAESLHAAQNKIYKLKLQLSQAMKGGFDLVKASTASALPYASGDQDARNDQSSVFTPSLDPQVEALKSRSVIVLKTGASVLFDRLPLQLLLAQDAFNPEIYDTGRAGDQGPSFFVYSDADIQIGPFAVHDALANVSEVVRNEKEFSERYNSLHTMLSSGDDLRASNFNQGWNLDKWKFLYMWQDAFKRDPNADWYIGYEADTFVLWESLFKFLVTQDARKEQLFGCPSILLSKMELFANGGCPYVISGALMRASYGKDPQFASKFDSEVKVSCCGDAELSIALRKSATKEIKHLGDAGSRFQGERPLEILFNQDNWCEPIFNFHHLKTEEVQWLSSVERDIRATKQKNETILYSDVFTHIIPPSLKKALHSLEHSNNHTFAEVELNPIKEDWEAFGSSEKGVKQGRRTEDVENCKAQCIKSKDCTTWFWIKVTENDSDGDCYLLHDAIKIGKSYQGTGLRTSGWLADRVANFKAHHFCKHPPTA</sequence>
<evidence type="ECO:0008006" key="9">
    <source>
        <dbReference type="Google" id="ProtNLM"/>
    </source>
</evidence>
<reference evidence="8" key="1">
    <citation type="journal article" date="2014" name="Genome Biol. Evol.">
        <title>Gene Loss Rather Than Gene Gain Is Associated with a Host Jump from Monocots to Dicots in the Smut Fungus Melanopsichium pennsylvanicum.</title>
        <authorList>
            <person name="Sharma R."/>
            <person name="Mishra B."/>
            <person name="Runge F."/>
            <person name="Thines M."/>
        </authorList>
    </citation>
    <scope>NUCLEOTIDE SEQUENCE</scope>
    <source>
        <strain evidence="8">4</strain>
    </source>
</reference>
<evidence type="ECO:0000256" key="1">
    <source>
        <dbReference type="ARBA" id="ARBA00004606"/>
    </source>
</evidence>
<evidence type="ECO:0000256" key="6">
    <source>
        <dbReference type="ARBA" id="ARBA00023136"/>
    </source>
</evidence>
<protein>
    <recommendedName>
        <fullName evidence="9">Glycosyltransferase family 31 protein</fullName>
    </recommendedName>
</protein>
<dbReference type="InterPro" id="IPR026050">
    <property type="entry name" value="C1GALT1/C1GALT1_chp1"/>
</dbReference>
<accession>A0A077R317</accession>
<keyword evidence="5 7" id="KW-1133">Transmembrane helix</keyword>
<evidence type="ECO:0000256" key="3">
    <source>
        <dbReference type="ARBA" id="ARBA00022692"/>
    </source>
</evidence>
<comment type="similarity">
    <text evidence="2">Belongs to the glycosyltransferase 31 family. Beta3-Gal-T subfamily.</text>
</comment>
<evidence type="ECO:0000256" key="5">
    <source>
        <dbReference type="ARBA" id="ARBA00022989"/>
    </source>
</evidence>
<name>A0A077R317_9BASI</name>
<feature type="transmembrane region" description="Helical" evidence="7">
    <location>
        <begin position="57"/>
        <end position="75"/>
    </location>
</feature>
<comment type="subcellular location">
    <subcellularLocation>
        <location evidence="1">Membrane</location>
        <topology evidence="1">Single-pass type II membrane protein</topology>
    </subcellularLocation>
</comment>
<dbReference type="PANTHER" id="PTHR23033:SF47">
    <property type="entry name" value="APPLE DOMAIN-CONTAINING PROTEIN-RELATED"/>
    <property type="match status" value="1"/>
</dbReference>
<dbReference type="EMBL" id="HG529574">
    <property type="protein sequence ID" value="CDI53291.1"/>
    <property type="molecule type" value="Genomic_DNA"/>
</dbReference>
<keyword evidence="4" id="KW-0735">Signal-anchor</keyword>
<dbReference type="Gene3D" id="3.90.550.50">
    <property type="match status" value="1"/>
</dbReference>
<evidence type="ECO:0000313" key="8">
    <source>
        <dbReference type="EMBL" id="CDI53291.1"/>
    </source>
</evidence>
<evidence type="ECO:0000256" key="4">
    <source>
        <dbReference type="ARBA" id="ARBA00022968"/>
    </source>
</evidence>
<organism evidence="8">
    <name type="scientific">Melanopsichium pennsylvanicum 4</name>
    <dbReference type="NCBI Taxonomy" id="1398559"/>
    <lineage>
        <taxon>Eukaryota</taxon>
        <taxon>Fungi</taxon>
        <taxon>Dikarya</taxon>
        <taxon>Basidiomycota</taxon>
        <taxon>Ustilaginomycotina</taxon>
        <taxon>Ustilaginomycetes</taxon>
        <taxon>Ustilaginales</taxon>
        <taxon>Ustilaginaceae</taxon>
        <taxon>Melanopsichium</taxon>
    </lineage>
</organism>
<dbReference type="GO" id="GO:0016020">
    <property type="term" value="C:membrane"/>
    <property type="evidence" value="ECO:0007669"/>
    <property type="project" value="UniProtKB-SubCell"/>
</dbReference>
<dbReference type="PANTHER" id="PTHR23033">
    <property type="entry name" value="BETA1,3-GALACTOSYLTRANSFERASE"/>
    <property type="match status" value="1"/>
</dbReference>
<evidence type="ECO:0000256" key="7">
    <source>
        <dbReference type="SAM" id="Phobius"/>
    </source>
</evidence>
<dbReference type="AlphaFoldDB" id="A0A077R317"/>
<proteinExistence type="inferred from homology"/>
<evidence type="ECO:0000256" key="2">
    <source>
        <dbReference type="ARBA" id="ARBA00006462"/>
    </source>
</evidence>
<keyword evidence="6 7" id="KW-0472">Membrane</keyword>